<feature type="transmembrane region" description="Helical" evidence="1">
    <location>
        <begin position="47"/>
        <end position="68"/>
    </location>
</feature>
<protein>
    <submittedName>
        <fullName evidence="3">Phage holin, lambda family</fullName>
    </submittedName>
</protein>
<dbReference type="AlphaFoldDB" id="A0A1N6E957"/>
<dbReference type="GeneID" id="97277454"/>
<evidence type="ECO:0000313" key="3">
    <source>
        <dbReference type="EMBL" id="SIN79491.1"/>
    </source>
</evidence>
<dbReference type="EMBL" id="FSQX01000001">
    <property type="protein sequence ID" value="SIN79491.1"/>
    <property type="molecule type" value="Genomic_DNA"/>
</dbReference>
<dbReference type="Proteomes" id="UP000463949">
    <property type="component" value="Chromosome"/>
</dbReference>
<evidence type="ECO:0000313" key="2">
    <source>
        <dbReference type="EMBL" id="QHD48473.1"/>
    </source>
</evidence>
<keyword evidence="1" id="KW-0812">Transmembrane</keyword>
<keyword evidence="1" id="KW-0472">Membrane</keyword>
<sequence>MPGRDPNLWQQLLTYIALVWPQIYAGGLAFVVALIRGLHAGNKARQSWLEAILCGCLTFGLFPVLHYLGLPGGLAASIGAFIAFKGTEWFGTRADELYEKLIGRWLK</sequence>
<dbReference type="InterPro" id="IPR006481">
    <property type="entry name" value="Phage_lambda_GpS_holin"/>
</dbReference>
<evidence type="ECO:0000256" key="1">
    <source>
        <dbReference type="SAM" id="Phobius"/>
    </source>
</evidence>
<reference evidence="2 5" key="2">
    <citation type="submission" date="2017-10" db="EMBL/GenBank/DDBJ databases">
        <title>Coral associated bacteria.</title>
        <authorList>
            <person name="Wang X."/>
        </authorList>
    </citation>
    <scope>NUCLEOTIDE SEQUENCE [LARGE SCALE GENOMIC DNA]</scope>
    <source>
        <strain evidence="2 5">SCSIO 43005</strain>
    </source>
</reference>
<name>A0A1N6E957_9GAMM</name>
<accession>A0A1N6E957</accession>
<organism evidence="3 4">
    <name type="scientific">Vreelandella aquamarina</name>
    <dbReference type="NCBI Taxonomy" id="77097"/>
    <lineage>
        <taxon>Bacteria</taxon>
        <taxon>Pseudomonadati</taxon>
        <taxon>Pseudomonadota</taxon>
        <taxon>Gammaproteobacteria</taxon>
        <taxon>Oceanospirillales</taxon>
        <taxon>Halomonadaceae</taxon>
        <taxon>Vreelandella</taxon>
    </lineage>
</organism>
<keyword evidence="1" id="KW-1133">Transmembrane helix</keyword>
<evidence type="ECO:0000313" key="5">
    <source>
        <dbReference type="Proteomes" id="UP000463949"/>
    </source>
</evidence>
<dbReference type="NCBIfam" id="TIGR01594">
    <property type="entry name" value="holin_lambda"/>
    <property type="match status" value="1"/>
</dbReference>
<evidence type="ECO:0000313" key="4">
    <source>
        <dbReference type="Proteomes" id="UP000185024"/>
    </source>
</evidence>
<dbReference type="Proteomes" id="UP000185024">
    <property type="component" value="Unassembled WGS sequence"/>
</dbReference>
<reference evidence="3 4" key="1">
    <citation type="submission" date="2016-11" db="EMBL/GenBank/DDBJ databases">
        <authorList>
            <person name="Jaros S."/>
            <person name="Januszkiewicz K."/>
            <person name="Wedrychowicz H."/>
        </authorList>
    </citation>
    <scope>NUCLEOTIDE SEQUENCE [LARGE SCALE GENOMIC DNA]</scope>
    <source>
        <strain evidence="3 4">ACAM 239</strain>
    </source>
</reference>
<proteinExistence type="predicted"/>
<dbReference type="EMBL" id="CP024621">
    <property type="protein sequence ID" value="QHD48473.1"/>
    <property type="molecule type" value="Genomic_DNA"/>
</dbReference>
<gene>
    <name evidence="2" type="ORF">CTT34_01550</name>
    <name evidence="3" type="ORF">SAMN05878438_3590</name>
</gene>
<dbReference type="Pfam" id="PF05106">
    <property type="entry name" value="Phage_holin_3_1"/>
    <property type="match status" value="1"/>
</dbReference>
<dbReference type="KEGG" id="hmd:CTT34_01550"/>
<dbReference type="OrthoDB" id="6711255at2"/>
<dbReference type="RefSeq" id="WP_074211129.1">
    <property type="nucleotide sequence ID" value="NZ_BJOI01000040.1"/>
</dbReference>
<feature type="transmembrane region" description="Helical" evidence="1">
    <location>
        <begin position="12"/>
        <end position="35"/>
    </location>
</feature>